<proteinExistence type="predicted"/>
<evidence type="ECO:0000259" key="1">
    <source>
        <dbReference type="Pfam" id="PF18942"/>
    </source>
</evidence>
<comment type="caution">
    <text evidence="2">The sequence shown here is derived from an EMBL/GenBank/DDBJ whole genome shotgun (WGS) entry which is preliminary data.</text>
</comment>
<gene>
    <name evidence="2" type="ORF">H9779_07480</name>
</gene>
<dbReference type="AlphaFoldDB" id="A0A9D2L4Z9"/>
<dbReference type="Proteomes" id="UP000824259">
    <property type="component" value="Unassembled WGS sequence"/>
</dbReference>
<name>A0A9D2L4Z9_9BACT</name>
<organism evidence="2 3">
    <name type="scientific">Candidatus Alistipes avicola</name>
    <dbReference type="NCBI Taxonomy" id="2838432"/>
    <lineage>
        <taxon>Bacteria</taxon>
        <taxon>Pseudomonadati</taxon>
        <taxon>Bacteroidota</taxon>
        <taxon>Bacteroidia</taxon>
        <taxon>Bacteroidales</taxon>
        <taxon>Rikenellaceae</taxon>
        <taxon>Alistipes</taxon>
    </lineage>
</organism>
<evidence type="ECO:0000313" key="3">
    <source>
        <dbReference type="Proteomes" id="UP000824259"/>
    </source>
</evidence>
<sequence length="255" mass="27752">MVRICYFACLLLCLYGCYDRVDTPPFTDSSVSAPTMSIRDLAASCADTATPVGQEIIICGRVTTSDESGNFYRSFFIQDGEAGVELLGGLWDLYHPYPLGRLVAVKLRGLAVGKRFGVVQIGRMPATGNYAVDYIGSRALLDAHVERGTVATVPEPLSVQISDLSPERCGTLVRIGPVTLAEEETERTWNGYRTFVDLQERSIVVYTSSYARFADAEVPAGPVTLTGILQYGKTGSAGETFMLKMRDETDCVADE</sequence>
<reference evidence="2" key="1">
    <citation type="journal article" date="2021" name="PeerJ">
        <title>Extensive microbial diversity within the chicken gut microbiome revealed by metagenomics and culture.</title>
        <authorList>
            <person name="Gilroy R."/>
            <person name="Ravi A."/>
            <person name="Getino M."/>
            <person name="Pursley I."/>
            <person name="Horton D.L."/>
            <person name="Alikhan N.F."/>
            <person name="Baker D."/>
            <person name="Gharbi K."/>
            <person name="Hall N."/>
            <person name="Watson M."/>
            <person name="Adriaenssens E.M."/>
            <person name="Foster-Nyarko E."/>
            <person name="Jarju S."/>
            <person name="Secka A."/>
            <person name="Antonio M."/>
            <person name="Oren A."/>
            <person name="Chaudhuri R.R."/>
            <person name="La Ragione R."/>
            <person name="Hildebrand F."/>
            <person name="Pallen M.J."/>
        </authorList>
    </citation>
    <scope>NUCLEOTIDE SEQUENCE</scope>
    <source>
        <strain evidence="2">CHK169-11906</strain>
    </source>
</reference>
<feature type="domain" description="DUF5689" evidence="1">
    <location>
        <begin position="34"/>
        <end position="250"/>
    </location>
</feature>
<dbReference type="EMBL" id="DWYR01000025">
    <property type="protein sequence ID" value="HJA99419.1"/>
    <property type="molecule type" value="Genomic_DNA"/>
</dbReference>
<dbReference type="InterPro" id="IPR043744">
    <property type="entry name" value="DUF5689"/>
</dbReference>
<evidence type="ECO:0000313" key="2">
    <source>
        <dbReference type="EMBL" id="HJA99419.1"/>
    </source>
</evidence>
<protein>
    <recommendedName>
        <fullName evidence="1">DUF5689 domain-containing protein</fullName>
    </recommendedName>
</protein>
<accession>A0A9D2L4Z9</accession>
<dbReference type="Pfam" id="PF18942">
    <property type="entry name" value="DUF5689"/>
    <property type="match status" value="1"/>
</dbReference>
<reference evidence="2" key="2">
    <citation type="submission" date="2021-04" db="EMBL/GenBank/DDBJ databases">
        <authorList>
            <person name="Gilroy R."/>
        </authorList>
    </citation>
    <scope>NUCLEOTIDE SEQUENCE</scope>
    <source>
        <strain evidence="2">CHK169-11906</strain>
    </source>
</reference>